<organism evidence="2 3">
    <name type="scientific">Streptosporangium carneum</name>
    <dbReference type="NCBI Taxonomy" id="47481"/>
    <lineage>
        <taxon>Bacteria</taxon>
        <taxon>Bacillati</taxon>
        <taxon>Actinomycetota</taxon>
        <taxon>Actinomycetes</taxon>
        <taxon>Streptosporangiales</taxon>
        <taxon>Streptosporangiaceae</taxon>
        <taxon>Streptosporangium</taxon>
    </lineage>
</organism>
<name>A0A9W6IBG2_9ACTN</name>
<feature type="region of interest" description="Disordered" evidence="1">
    <location>
        <begin position="1"/>
        <end position="113"/>
    </location>
</feature>
<dbReference type="Proteomes" id="UP001143474">
    <property type="component" value="Unassembled WGS sequence"/>
</dbReference>
<dbReference type="EMBL" id="BSEV01000033">
    <property type="protein sequence ID" value="GLK14509.1"/>
    <property type="molecule type" value="Genomic_DNA"/>
</dbReference>
<gene>
    <name evidence="2" type="ORF">GCM10017600_79210</name>
</gene>
<keyword evidence="3" id="KW-1185">Reference proteome</keyword>
<accession>A0A9W6IBG2</accession>
<reference evidence="2" key="1">
    <citation type="journal article" date="2014" name="Int. J. Syst. Evol. Microbiol.">
        <title>Complete genome sequence of Corynebacterium casei LMG S-19264T (=DSM 44701T), isolated from a smear-ripened cheese.</title>
        <authorList>
            <consortium name="US DOE Joint Genome Institute (JGI-PGF)"/>
            <person name="Walter F."/>
            <person name="Albersmeier A."/>
            <person name="Kalinowski J."/>
            <person name="Ruckert C."/>
        </authorList>
    </citation>
    <scope>NUCLEOTIDE SEQUENCE</scope>
    <source>
        <strain evidence="2">VKM Ac-2007</strain>
    </source>
</reference>
<dbReference type="AlphaFoldDB" id="A0A9W6IBG2"/>
<feature type="compositionally biased region" description="Basic and acidic residues" evidence="1">
    <location>
        <begin position="41"/>
        <end position="53"/>
    </location>
</feature>
<evidence type="ECO:0000313" key="3">
    <source>
        <dbReference type="Proteomes" id="UP001143474"/>
    </source>
</evidence>
<evidence type="ECO:0000313" key="2">
    <source>
        <dbReference type="EMBL" id="GLK14509.1"/>
    </source>
</evidence>
<comment type="caution">
    <text evidence="2">The sequence shown here is derived from an EMBL/GenBank/DDBJ whole genome shotgun (WGS) entry which is preliminary data.</text>
</comment>
<reference evidence="2" key="2">
    <citation type="submission" date="2023-01" db="EMBL/GenBank/DDBJ databases">
        <authorList>
            <person name="Sun Q."/>
            <person name="Evtushenko L."/>
        </authorList>
    </citation>
    <scope>NUCLEOTIDE SEQUENCE</scope>
    <source>
        <strain evidence="2">VKM Ac-2007</strain>
    </source>
</reference>
<evidence type="ECO:0000256" key="1">
    <source>
        <dbReference type="SAM" id="MobiDB-lite"/>
    </source>
</evidence>
<protein>
    <submittedName>
        <fullName evidence="2">Uncharacterized protein</fullName>
    </submittedName>
</protein>
<proteinExistence type="predicted"/>
<sequence>MADGLGLWQRAGKPRARRTEKGPPARRQGPPTPRPAHGKTPRPEKGRVPHENRAGPVFTPGARKTEKGWPGWGHPFGVGSQRSDAPGSSAVGQLWPLGDQPRSDKPQKRVTQA</sequence>